<feature type="compositionally biased region" description="Basic and acidic residues" evidence="1">
    <location>
        <begin position="1"/>
        <end position="10"/>
    </location>
</feature>
<gene>
    <name evidence="2" type="ORF">ATEIFO6365_0008027700</name>
</gene>
<dbReference type="EMBL" id="BLJY01000008">
    <property type="protein sequence ID" value="GFF18333.1"/>
    <property type="molecule type" value="Genomic_DNA"/>
</dbReference>
<dbReference type="Proteomes" id="UP000452235">
    <property type="component" value="Unassembled WGS sequence"/>
</dbReference>
<dbReference type="VEuPathDB" id="FungiDB:ATEG_06531"/>
<evidence type="ECO:0000256" key="1">
    <source>
        <dbReference type="SAM" id="MobiDB-lite"/>
    </source>
</evidence>
<comment type="caution">
    <text evidence="2">The sequence shown here is derived from an EMBL/GenBank/DDBJ whole genome shotgun (WGS) entry which is preliminary data.</text>
</comment>
<keyword evidence="3" id="KW-1185">Reference proteome</keyword>
<evidence type="ECO:0000313" key="2">
    <source>
        <dbReference type="EMBL" id="GFF18333.1"/>
    </source>
</evidence>
<dbReference type="PANTHER" id="PTHR35587:SF4">
    <property type="match status" value="1"/>
</dbReference>
<dbReference type="AlphaFoldDB" id="A0A5M3Z691"/>
<feature type="compositionally biased region" description="Polar residues" evidence="1">
    <location>
        <begin position="12"/>
        <end position="21"/>
    </location>
</feature>
<dbReference type="PANTHER" id="PTHR35587">
    <property type="entry name" value="EXPRESSED PROTEIN"/>
    <property type="match status" value="1"/>
</dbReference>
<evidence type="ECO:0000313" key="3">
    <source>
        <dbReference type="Proteomes" id="UP000452235"/>
    </source>
</evidence>
<organism evidence="2 3">
    <name type="scientific">Aspergillus terreus</name>
    <dbReference type="NCBI Taxonomy" id="33178"/>
    <lineage>
        <taxon>Eukaryota</taxon>
        <taxon>Fungi</taxon>
        <taxon>Dikarya</taxon>
        <taxon>Ascomycota</taxon>
        <taxon>Pezizomycotina</taxon>
        <taxon>Eurotiomycetes</taxon>
        <taxon>Eurotiomycetidae</taxon>
        <taxon>Eurotiales</taxon>
        <taxon>Aspergillaceae</taxon>
        <taxon>Aspergillus</taxon>
        <taxon>Aspergillus subgen. Circumdati</taxon>
    </lineage>
</organism>
<accession>A0A5M3Z691</accession>
<feature type="compositionally biased region" description="Basic and acidic residues" evidence="1">
    <location>
        <begin position="34"/>
        <end position="50"/>
    </location>
</feature>
<name>A0A5M3Z691_ASPTE</name>
<feature type="region of interest" description="Disordered" evidence="1">
    <location>
        <begin position="1"/>
        <end position="142"/>
    </location>
</feature>
<reference evidence="2 3" key="1">
    <citation type="submission" date="2020-01" db="EMBL/GenBank/DDBJ databases">
        <title>Aspergillus terreus IFO 6365 whole genome shotgun sequence.</title>
        <authorList>
            <person name="Kanamasa S."/>
            <person name="Takahashi H."/>
        </authorList>
    </citation>
    <scope>NUCLEOTIDE SEQUENCE [LARGE SCALE GENOMIC DNA]</scope>
    <source>
        <strain evidence="2 3">IFO 6365</strain>
    </source>
</reference>
<sequence>MADTVEKAPDTDTGNNNVERTSTPKRRPPKLRRRADPAPEPARESRETNKEPSYPEESRAPDGDIAPTGSESGEAESYHSQPEPPASEAEDEVGPRRAEQPAPRPTSVIDRPKTAPVGNWQRRTRGRRGNQNQDLVPLGGIGEVGKTVNGAVDAAQDVGSKAVRSVGSTLGKVTSDAVASQGGEEKGKEEQLRLRLDLNLDIEVQLKAKIHGDLTLQLL</sequence>
<dbReference type="OrthoDB" id="2873061at2759"/>
<protein>
    <submittedName>
        <fullName evidence="2">Uncharacterized protein</fullName>
    </submittedName>
</protein>
<proteinExistence type="predicted"/>
<feature type="compositionally biased region" description="Basic residues" evidence="1">
    <location>
        <begin position="23"/>
        <end position="33"/>
    </location>
</feature>